<dbReference type="SUPFAM" id="SSF54001">
    <property type="entry name" value="Cysteine proteinases"/>
    <property type="match status" value="1"/>
</dbReference>
<comment type="similarity">
    <text evidence="1">Belongs to the peptidase C48 family.</text>
</comment>
<feature type="non-terminal residue" evidence="7">
    <location>
        <position position="1"/>
    </location>
</feature>
<evidence type="ECO:0000256" key="3">
    <source>
        <dbReference type="ARBA" id="ARBA00022786"/>
    </source>
</evidence>
<name>A0A2J8KPL4_PANTR</name>
<proteinExistence type="inferred from homology"/>
<evidence type="ECO:0000256" key="2">
    <source>
        <dbReference type="ARBA" id="ARBA00022670"/>
    </source>
</evidence>
<organism evidence="7 8">
    <name type="scientific">Pan troglodytes</name>
    <name type="common">Chimpanzee</name>
    <dbReference type="NCBI Taxonomy" id="9598"/>
    <lineage>
        <taxon>Eukaryota</taxon>
        <taxon>Metazoa</taxon>
        <taxon>Chordata</taxon>
        <taxon>Craniata</taxon>
        <taxon>Vertebrata</taxon>
        <taxon>Euteleostomi</taxon>
        <taxon>Mammalia</taxon>
        <taxon>Eutheria</taxon>
        <taxon>Euarchontoglires</taxon>
        <taxon>Primates</taxon>
        <taxon>Haplorrhini</taxon>
        <taxon>Catarrhini</taxon>
        <taxon>Hominidae</taxon>
        <taxon>Pan</taxon>
    </lineage>
</organism>
<evidence type="ECO:0000259" key="6">
    <source>
        <dbReference type="PROSITE" id="PS50600"/>
    </source>
</evidence>
<sequence length="82" mass="9930">VDIFNKELLLIPIHLEVHWSLISVDVRRRTITYFDSQRTLNRRCPKYCKHLALSQPFSFTQQDMPKLRRQIYKELCHCKLTV</sequence>
<accession>A0A2J8KPL4</accession>
<dbReference type="GO" id="GO:0008234">
    <property type="term" value="F:cysteine-type peptidase activity"/>
    <property type="evidence" value="ECO:0007669"/>
    <property type="project" value="UniProtKB-KW"/>
</dbReference>
<dbReference type="Pfam" id="PF02902">
    <property type="entry name" value="Peptidase_C48"/>
    <property type="match status" value="1"/>
</dbReference>
<protein>
    <submittedName>
        <fullName evidence="7">SENP3 isoform 5</fullName>
    </submittedName>
</protein>
<dbReference type="Gene3D" id="3.40.395.10">
    <property type="entry name" value="Adenoviral Proteinase, Chain A"/>
    <property type="match status" value="1"/>
</dbReference>
<dbReference type="PROSITE" id="PS50600">
    <property type="entry name" value="ULP_PROTEASE"/>
    <property type="match status" value="1"/>
</dbReference>
<dbReference type="PANTHER" id="PTHR12606">
    <property type="entry name" value="SENTRIN/SUMO-SPECIFIC PROTEASE"/>
    <property type="match status" value="1"/>
</dbReference>
<keyword evidence="2" id="KW-0645">Protease</keyword>
<dbReference type="GO" id="GO:0006508">
    <property type="term" value="P:proteolysis"/>
    <property type="evidence" value="ECO:0007669"/>
    <property type="project" value="UniProtKB-KW"/>
</dbReference>
<gene>
    <name evidence="7" type="ORF">CK820_G0036791</name>
</gene>
<dbReference type="EMBL" id="NBAG03000347">
    <property type="protein sequence ID" value="PNI36941.1"/>
    <property type="molecule type" value="Genomic_DNA"/>
</dbReference>
<evidence type="ECO:0000256" key="4">
    <source>
        <dbReference type="ARBA" id="ARBA00022801"/>
    </source>
</evidence>
<dbReference type="PANTHER" id="PTHR12606:SF16">
    <property type="entry name" value="SENTRIN-SPECIFIC PROTEASE 3"/>
    <property type="match status" value="1"/>
</dbReference>
<evidence type="ECO:0000256" key="5">
    <source>
        <dbReference type="ARBA" id="ARBA00022807"/>
    </source>
</evidence>
<comment type="caution">
    <text evidence="7">The sequence shown here is derived from an EMBL/GenBank/DDBJ whole genome shotgun (WGS) entry which is preliminary data.</text>
</comment>
<keyword evidence="5" id="KW-0788">Thiol protease</keyword>
<dbReference type="SMR" id="A0A2J8KPL4"/>
<evidence type="ECO:0000313" key="8">
    <source>
        <dbReference type="Proteomes" id="UP000236370"/>
    </source>
</evidence>
<dbReference type="Gene3D" id="1.10.418.20">
    <property type="match status" value="1"/>
</dbReference>
<reference evidence="7 8" key="1">
    <citation type="submission" date="2017-12" db="EMBL/GenBank/DDBJ databases">
        <title>High-resolution comparative analysis of great ape genomes.</title>
        <authorList>
            <person name="Pollen A."/>
            <person name="Hastie A."/>
            <person name="Hormozdiari F."/>
            <person name="Dougherty M."/>
            <person name="Liu R."/>
            <person name="Chaisson M."/>
            <person name="Hoppe E."/>
            <person name="Hill C."/>
            <person name="Pang A."/>
            <person name="Hillier L."/>
            <person name="Baker C."/>
            <person name="Armstrong J."/>
            <person name="Shendure J."/>
            <person name="Paten B."/>
            <person name="Wilson R."/>
            <person name="Chao H."/>
            <person name="Schneider V."/>
            <person name="Ventura M."/>
            <person name="Kronenberg Z."/>
            <person name="Murali S."/>
            <person name="Gordon D."/>
            <person name="Cantsilieris S."/>
            <person name="Munson K."/>
            <person name="Nelson B."/>
            <person name="Raja A."/>
            <person name="Underwood J."/>
            <person name="Diekhans M."/>
            <person name="Fiddes I."/>
            <person name="Haussler D."/>
            <person name="Eichler E."/>
        </authorList>
    </citation>
    <scope>NUCLEOTIDE SEQUENCE [LARGE SCALE GENOMIC DNA]</scope>
    <source>
        <strain evidence="7">Yerkes chimp pedigree #C0471</strain>
    </source>
</reference>
<dbReference type="AlphaFoldDB" id="A0A2J8KPL4"/>
<evidence type="ECO:0000313" key="7">
    <source>
        <dbReference type="EMBL" id="PNI36941.1"/>
    </source>
</evidence>
<dbReference type="InterPro" id="IPR038765">
    <property type="entry name" value="Papain-like_cys_pep_sf"/>
</dbReference>
<dbReference type="InterPro" id="IPR003653">
    <property type="entry name" value="Peptidase_C48_C"/>
</dbReference>
<dbReference type="Proteomes" id="UP000236370">
    <property type="component" value="Unassembled WGS sequence"/>
</dbReference>
<feature type="domain" description="Ubiquitin-like protease family profile" evidence="6">
    <location>
        <begin position="1"/>
        <end position="82"/>
    </location>
</feature>
<evidence type="ECO:0000256" key="1">
    <source>
        <dbReference type="ARBA" id="ARBA00005234"/>
    </source>
</evidence>
<keyword evidence="4" id="KW-0378">Hydrolase</keyword>
<keyword evidence="3" id="KW-0833">Ubl conjugation pathway</keyword>